<keyword evidence="2 6" id="KW-0812">Transmembrane</keyword>
<protein>
    <recommendedName>
        <fullName evidence="7">Sugar phosphate transporter domain-containing protein</fullName>
    </recommendedName>
</protein>
<feature type="region of interest" description="Disordered" evidence="5">
    <location>
        <begin position="330"/>
        <end position="355"/>
    </location>
</feature>
<gene>
    <name evidence="8" type="ORF">C8F04DRAFT_120734</name>
</gene>
<feature type="compositionally biased region" description="Basic and acidic residues" evidence="5">
    <location>
        <begin position="332"/>
        <end position="342"/>
    </location>
</feature>
<evidence type="ECO:0000256" key="2">
    <source>
        <dbReference type="ARBA" id="ARBA00022692"/>
    </source>
</evidence>
<feature type="domain" description="Sugar phosphate transporter" evidence="7">
    <location>
        <begin position="14"/>
        <end position="319"/>
    </location>
</feature>
<dbReference type="InterPro" id="IPR004853">
    <property type="entry name" value="Sugar_P_trans_dom"/>
</dbReference>
<keyword evidence="9" id="KW-1185">Reference proteome</keyword>
<keyword evidence="3 6" id="KW-1133">Transmembrane helix</keyword>
<proteinExistence type="predicted"/>
<dbReference type="AlphaFoldDB" id="A0AAD6SII0"/>
<organism evidence="8 9">
    <name type="scientific">Mycena alexandri</name>
    <dbReference type="NCBI Taxonomy" id="1745969"/>
    <lineage>
        <taxon>Eukaryota</taxon>
        <taxon>Fungi</taxon>
        <taxon>Dikarya</taxon>
        <taxon>Basidiomycota</taxon>
        <taxon>Agaricomycotina</taxon>
        <taxon>Agaricomycetes</taxon>
        <taxon>Agaricomycetidae</taxon>
        <taxon>Agaricales</taxon>
        <taxon>Marasmiineae</taxon>
        <taxon>Mycenaceae</taxon>
        <taxon>Mycena</taxon>
    </lineage>
</organism>
<feature type="transmembrane region" description="Helical" evidence="6">
    <location>
        <begin position="248"/>
        <end position="268"/>
    </location>
</feature>
<comment type="caution">
    <text evidence="8">The sequence shown here is derived from an EMBL/GenBank/DDBJ whole genome shotgun (WGS) entry which is preliminary data.</text>
</comment>
<feature type="transmembrane region" description="Helical" evidence="6">
    <location>
        <begin position="206"/>
        <end position="228"/>
    </location>
</feature>
<evidence type="ECO:0000256" key="3">
    <source>
        <dbReference type="ARBA" id="ARBA00022989"/>
    </source>
</evidence>
<dbReference type="Proteomes" id="UP001218188">
    <property type="component" value="Unassembled WGS sequence"/>
</dbReference>
<evidence type="ECO:0000256" key="6">
    <source>
        <dbReference type="SAM" id="Phobius"/>
    </source>
</evidence>
<feature type="transmembrane region" description="Helical" evidence="6">
    <location>
        <begin position="142"/>
        <end position="162"/>
    </location>
</feature>
<sequence>MHAREPEASQMEVAGVVIFYIVAALVMVFVNKAVLNNTPDLPFTFLFIQVFIAVVLLRLLAWANRTRLGRNLPVKFELPMFNRAVVVNLFPYLTVGITGLIFNTLCLANVDAAFFQIARGLLLPFTILVSSVANRVQPHPRVVFAAFVVTCGFLVGSAPSLYRGRYAGSLSHESALGLFCGCMSSFVLSVHAVLKKSALAHVGQSALALSYYGNLFMSAGLFPCLILHGELGVLRTRYYDVDAEWRTFVVGSLVTGFFGFLLGISHSLSIKVTSPITHMFSSAAKGVIQTILGMWIFSDILTSSHLYSISVITGGTVYYTWVQTSKPRARFPKSDPEKEPLVGERGISPVINEKA</sequence>
<dbReference type="GO" id="GO:0016020">
    <property type="term" value="C:membrane"/>
    <property type="evidence" value="ECO:0007669"/>
    <property type="project" value="UniProtKB-SubCell"/>
</dbReference>
<accession>A0AAD6SII0</accession>
<feature type="transmembrane region" description="Helical" evidence="6">
    <location>
        <begin position="114"/>
        <end position="133"/>
    </location>
</feature>
<name>A0AAD6SII0_9AGAR</name>
<dbReference type="PANTHER" id="PTHR11132">
    <property type="entry name" value="SOLUTE CARRIER FAMILY 35"/>
    <property type="match status" value="1"/>
</dbReference>
<dbReference type="InterPro" id="IPR050186">
    <property type="entry name" value="TPT_transporter"/>
</dbReference>
<reference evidence="8" key="1">
    <citation type="submission" date="2023-03" db="EMBL/GenBank/DDBJ databases">
        <title>Massive genome expansion in bonnet fungi (Mycena s.s.) driven by repeated elements and novel gene families across ecological guilds.</title>
        <authorList>
            <consortium name="Lawrence Berkeley National Laboratory"/>
            <person name="Harder C.B."/>
            <person name="Miyauchi S."/>
            <person name="Viragh M."/>
            <person name="Kuo A."/>
            <person name="Thoen E."/>
            <person name="Andreopoulos B."/>
            <person name="Lu D."/>
            <person name="Skrede I."/>
            <person name="Drula E."/>
            <person name="Henrissat B."/>
            <person name="Morin E."/>
            <person name="Kohler A."/>
            <person name="Barry K."/>
            <person name="LaButti K."/>
            <person name="Morin E."/>
            <person name="Salamov A."/>
            <person name="Lipzen A."/>
            <person name="Mereny Z."/>
            <person name="Hegedus B."/>
            <person name="Baldrian P."/>
            <person name="Stursova M."/>
            <person name="Weitz H."/>
            <person name="Taylor A."/>
            <person name="Grigoriev I.V."/>
            <person name="Nagy L.G."/>
            <person name="Martin F."/>
            <person name="Kauserud H."/>
        </authorList>
    </citation>
    <scope>NUCLEOTIDE SEQUENCE</scope>
    <source>
        <strain evidence="8">CBHHK200</strain>
    </source>
</reference>
<evidence type="ECO:0000256" key="4">
    <source>
        <dbReference type="ARBA" id="ARBA00023136"/>
    </source>
</evidence>
<evidence type="ECO:0000256" key="1">
    <source>
        <dbReference type="ARBA" id="ARBA00004141"/>
    </source>
</evidence>
<keyword evidence="4 6" id="KW-0472">Membrane</keyword>
<evidence type="ECO:0000256" key="5">
    <source>
        <dbReference type="SAM" id="MobiDB-lite"/>
    </source>
</evidence>
<evidence type="ECO:0000313" key="8">
    <source>
        <dbReference type="EMBL" id="KAJ7026097.1"/>
    </source>
</evidence>
<dbReference type="EMBL" id="JARJCM010000143">
    <property type="protein sequence ID" value="KAJ7026097.1"/>
    <property type="molecule type" value="Genomic_DNA"/>
</dbReference>
<evidence type="ECO:0000313" key="9">
    <source>
        <dbReference type="Proteomes" id="UP001218188"/>
    </source>
</evidence>
<feature type="transmembrane region" description="Helical" evidence="6">
    <location>
        <begin position="12"/>
        <end position="31"/>
    </location>
</feature>
<evidence type="ECO:0000259" key="7">
    <source>
        <dbReference type="Pfam" id="PF03151"/>
    </source>
</evidence>
<feature type="transmembrane region" description="Helical" evidence="6">
    <location>
        <begin position="43"/>
        <end position="63"/>
    </location>
</feature>
<feature type="transmembrane region" description="Helical" evidence="6">
    <location>
        <begin position="84"/>
        <end position="102"/>
    </location>
</feature>
<feature type="transmembrane region" description="Helical" evidence="6">
    <location>
        <begin position="304"/>
        <end position="322"/>
    </location>
</feature>
<dbReference type="Pfam" id="PF03151">
    <property type="entry name" value="TPT"/>
    <property type="match status" value="1"/>
</dbReference>
<comment type="subcellular location">
    <subcellularLocation>
        <location evidence="1">Membrane</location>
        <topology evidence="1">Multi-pass membrane protein</topology>
    </subcellularLocation>
</comment>